<evidence type="ECO:0000256" key="4">
    <source>
        <dbReference type="ARBA" id="ARBA00022989"/>
    </source>
</evidence>
<evidence type="ECO:0000256" key="5">
    <source>
        <dbReference type="ARBA" id="ARBA00023136"/>
    </source>
</evidence>
<keyword evidence="2" id="KW-1003">Cell membrane</keyword>
<dbReference type="InterPro" id="IPR005171">
    <property type="entry name" value="Cyt_c_oxidase_su4_prok"/>
</dbReference>
<protein>
    <submittedName>
        <fullName evidence="8">Unannotated protein</fullName>
    </submittedName>
</protein>
<evidence type="ECO:0000256" key="1">
    <source>
        <dbReference type="ARBA" id="ARBA00004651"/>
    </source>
</evidence>
<keyword evidence="4 6" id="KW-1133">Transmembrane helix</keyword>
<feature type="transmembrane region" description="Helical" evidence="6">
    <location>
        <begin position="53"/>
        <end position="77"/>
    </location>
</feature>
<evidence type="ECO:0000256" key="6">
    <source>
        <dbReference type="SAM" id="Phobius"/>
    </source>
</evidence>
<reference evidence="8" key="1">
    <citation type="submission" date="2020-05" db="EMBL/GenBank/DDBJ databases">
        <authorList>
            <person name="Chiriac C."/>
            <person name="Salcher M."/>
            <person name="Ghai R."/>
            <person name="Kavagutti S V."/>
        </authorList>
    </citation>
    <scope>NUCLEOTIDE SEQUENCE</scope>
</reference>
<evidence type="ECO:0000256" key="3">
    <source>
        <dbReference type="ARBA" id="ARBA00022692"/>
    </source>
</evidence>
<sequence>MAITSHDPIPTAQLDGAVKDYSRDKVYVLTALFLAALTVVEVLTYAFPDFPAWSGNLVIVVLMLLMAIKFFTVVHIFMHLRFDKPILTWIFWAGVVLAGGVYFAALCTFRIFWPGSHG</sequence>
<dbReference type="EMBL" id="CAFBNC010000024">
    <property type="protein sequence ID" value="CAB4931336.1"/>
    <property type="molecule type" value="Genomic_DNA"/>
</dbReference>
<dbReference type="GO" id="GO:0005886">
    <property type="term" value="C:plasma membrane"/>
    <property type="evidence" value="ECO:0007669"/>
    <property type="project" value="UniProtKB-SubCell"/>
</dbReference>
<organism evidence="8">
    <name type="scientific">freshwater metagenome</name>
    <dbReference type="NCBI Taxonomy" id="449393"/>
    <lineage>
        <taxon>unclassified sequences</taxon>
        <taxon>metagenomes</taxon>
        <taxon>ecological metagenomes</taxon>
    </lineage>
</organism>
<proteinExistence type="predicted"/>
<feature type="transmembrane region" description="Helical" evidence="6">
    <location>
        <begin position="89"/>
        <end position="113"/>
    </location>
</feature>
<keyword evidence="3 6" id="KW-0812">Transmembrane</keyword>
<evidence type="ECO:0000256" key="2">
    <source>
        <dbReference type="ARBA" id="ARBA00022475"/>
    </source>
</evidence>
<keyword evidence="5 6" id="KW-0472">Membrane</keyword>
<gene>
    <name evidence="7" type="ORF">UFOPK1392_01014</name>
    <name evidence="8" type="ORF">UFOPK3733_00689</name>
</gene>
<name>A0A6J7IKV7_9ZZZZ</name>
<dbReference type="AlphaFoldDB" id="A0A6J7IKV7"/>
<evidence type="ECO:0000313" key="8">
    <source>
        <dbReference type="EMBL" id="CAB4931336.1"/>
    </source>
</evidence>
<comment type="subcellular location">
    <subcellularLocation>
        <location evidence="1">Cell membrane</location>
        <topology evidence="1">Multi-pass membrane protein</topology>
    </subcellularLocation>
</comment>
<dbReference type="Pfam" id="PF03626">
    <property type="entry name" value="COX4_pro"/>
    <property type="match status" value="1"/>
</dbReference>
<evidence type="ECO:0000313" key="7">
    <source>
        <dbReference type="EMBL" id="CAB4323262.1"/>
    </source>
</evidence>
<dbReference type="EMBL" id="CAEMXZ010000035">
    <property type="protein sequence ID" value="CAB4323262.1"/>
    <property type="molecule type" value="Genomic_DNA"/>
</dbReference>
<feature type="transmembrane region" description="Helical" evidence="6">
    <location>
        <begin position="26"/>
        <end position="47"/>
    </location>
</feature>
<accession>A0A6J7IKV7</accession>